<evidence type="ECO:0000256" key="1">
    <source>
        <dbReference type="SAM" id="MobiDB-lite"/>
    </source>
</evidence>
<dbReference type="EMBL" id="JARBJD010000373">
    <property type="protein sequence ID" value="KAK2942930.1"/>
    <property type="molecule type" value="Genomic_DNA"/>
</dbReference>
<keyword evidence="3" id="KW-1185">Reference proteome</keyword>
<organism evidence="2 3">
    <name type="scientific">Blattamonas nauphoetae</name>
    <dbReference type="NCBI Taxonomy" id="2049346"/>
    <lineage>
        <taxon>Eukaryota</taxon>
        <taxon>Metamonada</taxon>
        <taxon>Preaxostyla</taxon>
        <taxon>Oxymonadida</taxon>
        <taxon>Blattamonas</taxon>
    </lineage>
</organism>
<protein>
    <submittedName>
        <fullName evidence="2">Uncharacterized protein</fullName>
    </submittedName>
</protein>
<accession>A0ABQ9WTV9</accession>
<evidence type="ECO:0000313" key="2">
    <source>
        <dbReference type="EMBL" id="KAK2942930.1"/>
    </source>
</evidence>
<comment type="caution">
    <text evidence="2">The sequence shown here is derived from an EMBL/GenBank/DDBJ whole genome shotgun (WGS) entry which is preliminary data.</text>
</comment>
<sequence length="237" mass="26881">MKKSSNSAKTRSKRPFSRDIPPLFLSTDPKTFQTINEASLSFQSLVDFIKEGHDLNYRATTQACTLLEGISPHYDSEFTSEQVLSELVPTPDGSCSGFTQSIVLLLTSSNEELVNASISLLAGILYRSRTPCRFDFLASGFFSLLPKAFYEQEMHLSDKHGSFLMDTAMWFLFCSRPETSRTICQSKRISTSTFQQTFINKFFHPIEPFLNFVCRNRRDITDSENELKFTLLLASAV</sequence>
<dbReference type="Proteomes" id="UP001281761">
    <property type="component" value="Unassembled WGS sequence"/>
</dbReference>
<reference evidence="2 3" key="1">
    <citation type="journal article" date="2022" name="bioRxiv">
        <title>Genomics of Preaxostyla Flagellates Illuminates Evolutionary Transitions and the Path Towards Mitochondrial Loss.</title>
        <authorList>
            <person name="Novak L.V.F."/>
            <person name="Treitli S.C."/>
            <person name="Pyrih J."/>
            <person name="Halakuc P."/>
            <person name="Pipaliya S.V."/>
            <person name="Vacek V."/>
            <person name="Brzon O."/>
            <person name="Soukal P."/>
            <person name="Eme L."/>
            <person name="Dacks J.B."/>
            <person name="Karnkowska A."/>
            <person name="Elias M."/>
            <person name="Hampl V."/>
        </authorList>
    </citation>
    <scope>NUCLEOTIDE SEQUENCE [LARGE SCALE GENOMIC DNA]</scope>
    <source>
        <strain evidence="2">NAU3</strain>
        <tissue evidence="2">Gut</tissue>
    </source>
</reference>
<feature type="region of interest" description="Disordered" evidence="1">
    <location>
        <begin position="1"/>
        <end position="21"/>
    </location>
</feature>
<proteinExistence type="predicted"/>
<name>A0ABQ9WTV9_9EUKA</name>
<gene>
    <name evidence="2" type="ORF">BLNAU_22141</name>
</gene>
<evidence type="ECO:0000313" key="3">
    <source>
        <dbReference type="Proteomes" id="UP001281761"/>
    </source>
</evidence>